<evidence type="ECO:0000256" key="5">
    <source>
        <dbReference type="ARBA" id="ARBA00022737"/>
    </source>
</evidence>
<dbReference type="InterPro" id="IPR023395">
    <property type="entry name" value="MCP_dom_sf"/>
</dbReference>
<evidence type="ECO:0000256" key="3">
    <source>
        <dbReference type="ARBA" id="ARBA00022448"/>
    </source>
</evidence>
<evidence type="ECO:0000313" key="11">
    <source>
        <dbReference type="Proteomes" id="UP001314170"/>
    </source>
</evidence>
<evidence type="ECO:0000256" key="6">
    <source>
        <dbReference type="ARBA" id="ARBA00022989"/>
    </source>
</evidence>
<dbReference type="InterPro" id="IPR050391">
    <property type="entry name" value="Mito_Metabolite_Transporter"/>
</dbReference>
<evidence type="ECO:0000256" key="7">
    <source>
        <dbReference type="ARBA" id="ARBA00023136"/>
    </source>
</evidence>
<evidence type="ECO:0000256" key="4">
    <source>
        <dbReference type="ARBA" id="ARBA00022692"/>
    </source>
</evidence>
<dbReference type="AlphaFoldDB" id="A0AAV1SQ42"/>
<evidence type="ECO:0000256" key="8">
    <source>
        <dbReference type="PROSITE-ProRule" id="PRU00282"/>
    </source>
</evidence>
<protein>
    <recommendedName>
        <fullName evidence="12">Mitochondrial dicarboxylate carrier</fullName>
    </recommendedName>
</protein>
<sequence>MSKQDGVASLWRGSGLTVNCAMIVTVSQLASYDQAKEMILEKGLMNGGIGTHVTASFVASVASNPIDVIKTRVMNMKVKPGVEPPYKGVLDCAMKTIKAEGPMALYKGFIPTISRQGPFTVVLFITLQQFPGGGERNGMEGIVVGIGIVGIEGMLGNGGNVTLGRVGMVGRLGSGGRVGLGNEG</sequence>
<accession>A0AAV1SQ42</accession>
<dbReference type="GO" id="GO:0016020">
    <property type="term" value="C:membrane"/>
    <property type="evidence" value="ECO:0007669"/>
    <property type="project" value="UniProtKB-SubCell"/>
</dbReference>
<keyword evidence="6" id="KW-1133">Transmembrane helix</keyword>
<dbReference type="Proteomes" id="UP001314170">
    <property type="component" value="Unassembled WGS sequence"/>
</dbReference>
<evidence type="ECO:0008006" key="12">
    <source>
        <dbReference type="Google" id="ProtNLM"/>
    </source>
</evidence>
<comment type="caution">
    <text evidence="10">The sequence shown here is derived from an EMBL/GenBank/DDBJ whole genome shotgun (WGS) entry which is preliminary data.</text>
</comment>
<dbReference type="Pfam" id="PF00153">
    <property type="entry name" value="Mito_carr"/>
    <property type="match status" value="1"/>
</dbReference>
<evidence type="ECO:0000256" key="2">
    <source>
        <dbReference type="ARBA" id="ARBA00006375"/>
    </source>
</evidence>
<dbReference type="InterPro" id="IPR018108">
    <property type="entry name" value="MCP_transmembrane"/>
</dbReference>
<reference evidence="10 11" key="1">
    <citation type="submission" date="2024-01" db="EMBL/GenBank/DDBJ databases">
        <authorList>
            <person name="Waweru B."/>
        </authorList>
    </citation>
    <scope>NUCLEOTIDE SEQUENCE [LARGE SCALE GENOMIC DNA]</scope>
</reference>
<keyword evidence="5" id="KW-0677">Repeat</keyword>
<dbReference type="PANTHER" id="PTHR45618">
    <property type="entry name" value="MITOCHONDRIAL DICARBOXYLATE CARRIER-RELATED"/>
    <property type="match status" value="1"/>
</dbReference>
<proteinExistence type="inferred from homology"/>
<dbReference type="SUPFAM" id="SSF103506">
    <property type="entry name" value="Mitochondrial carrier"/>
    <property type="match status" value="1"/>
</dbReference>
<dbReference type="PROSITE" id="PS50920">
    <property type="entry name" value="SOLCAR"/>
    <property type="match status" value="2"/>
</dbReference>
<dbReference type="Gene3D" id="1.50.40.10">
    <property type="entry name" value="Mitochondrial carrier domain"/>
    <property type="match status" value="1"/>
</dbReference>
<name>A0AAV1SQ42_9ROSI</name>
<comment type="similarity">
    <text evidence="2 9">Belongs to the mitochondrial carrier (TC 2.A.29) family.</text>
</comment>
<feature type="repeat" description="Solcar" evidence="8">
    <location>
        <begin position="42"/>
        <end position="133"/>
    </location>
</feature>
<comment type="subcellular location">
    <subcellularLocation>
        <location evidence="1">Membrane</location>
        <topology evidence="1">Multi-pass membrane protein</topology>
    </subcellularLocation>
</comment>
<dbReference type="EMBL" id="CAWUPB010001195">
    <property type="protein sequence ID" value="CAK7355140.1"/>
    <property type="molecule type" value="Genomic_DNA"/>
</dbReference>
<evidence type="ECO:0000256" key="9">
    <source>
        <dbReference type="RuleBase" id="RU000488"/>
    </source>
</evidence>
<keyword evidence="7 8" id="KW-0472">Membrane</keyword>
<keyword evidence="11" id="KW-1185">Reference proteome</keyword>
<evidence type="ECO:0000256" key="1">
    <source>
        <dbReference type="ARBA" id="ARBA00004141"/>
    </source>
</evidence>
<keyword evidence="4 8" id="KW-0812">Transmembrane</keyword>
<gene>
    <name evidence="10" type="ORF">DCAF_LOCUS25516</name>
</gene>
<evidence type="ECO:0000313" key="10">
    <source>
        <dbReference type="EMBL" id="CAK7355140.1"/>
    </source>
</evidence>
<keyword evidence="3 9" id="KW-0813">Transport</keyword>
<organism evidence="10 11">
    <name type="scientific">Dovyalis caffra</name>
    <dbReference type="NCBI Taxonomy" id="77055"/>
    <lineage>
        <taxon>Eukaryota</taxon>
        <taxon>Viridiplantae</taxon>
        <taxon>Streptophyta</taxon>
        <taxon>Embryophyta</taxon>
        <taxon>Tracheophyta</taxon>
        <taxon>Spermatophyta</taxon>
        <taxon>Magnoliopsida</taxon>
        <taxon>eudicotyledons</taxon>
        <taxon>Gunneridae</taxon>
        <taxon>Pentapetalae</taxon>
        <taxon>rosids</taxon>
        <taxon>fabids</taxon>
        <taxon>Malpighiales</taxon>
        <taxon>Salicaceae</taxon>
        <taxon>Flacourtieae</taxon>
        <taxon>Dovyalis</taxon>
    </lineage>
</organism>
<feature type="repeat" description="Solcar" evidence="8">
    <location>
        <begin position="1"/>
        <end position="38"/>
    </location>
</feature>